<evidence type="ECO:0000256" key="2">
    <source>
        <dbReference type="ARBA" id="ARBA00004613"/>
    </source>
</evidence>
<protein>
    <recommendedName>
        <fullName evidence="4">Kappa-casein</fullName>
    </recommendedName>
</protein>
<dbReference type="GO" id="GO:0050821">
    <property type="term" value="P:protein stabilization"/>
    <property type="evidence" value="ECO:0007669"/>
    <property type="project" value="TreeGrafter"/>
</dbReference>
<evidence type="ECO:0000256" key="3">
    <source>
        <dbReference type="ARBA" id="ARBA00005332"/>
    </source>
</evidence>
<evidence type="ECO:0000313" key="11">
    <source>
        <dbReference type="Proteomes" id="UP000694385"/>
    </source>
</evidence>
<accession>A0A8C5LEU1</accession>
<sequence>MRNFLLLVNILALTLPFLAAEVQNQEQLCREKNEQVFDRKRVLPSPVHYVLSSKAHYDPSYYQYRPMVAVSPYVPYQYFVRLLVLRPPVQLSNWQVLPNIPQPAGVPRPNPRPSFLAIPTNADPNASAIPSPTPVPAAEPVVSTVANPEVSTVASTATETATVPVTSPVP</sequence>
<dbReference type="OMA" id="YYVPNSY"/>
<keyword evidence="8" id="KW-0325">Glycoprotein</keyword>
<evidence type="ECO:0000256" key="7">
    <source>
        <dbReference type="ARBA" id="ARBA00022743"/>
    </source>
</evidence>
<evidence type="ECO:0000256" key="5">
    <source>
        <dbReference type="ARBA" id="ARBA00022525"/>
    </source>
</evidence>
<comment type="similarity">
    <text evidence="3">Belongs to the kappa-casein family.</text>
</comment>
<reference evidence="10" key="1">
    <citation type="submission" date="2025-08" db="UniProtKB">
        <authorList>
            <consortium name="Ensembl"/>
        </authorList>
    </citation>
    <scope>IDENTIFICATION</scope>
</reference>
<comment type="subcellular location">
    <subcellularLocation>
        <location evidence="2">Secreted</location>
    </subcellularLocation>
</comment>
<dbReference type="GO" id="GO:0005615">
    <property type="term" value="C:extracellular space"/>
    <property type="evidence" value="ECO:0007669"/>
    <property type="project" value="TreeGrafter"/>
</dbReference>
<comment type="function">
    <text evidence="1">Kappa-casein stabilizes micelle formation, preventing casein precipitation in milk.</text>
</comment>
<dbReference type="Proteomes" id="UP000694385">
    <property type="component" value="Unassembled WGS sequence"/>
</dbReference>
<dbReference type="PANTHER" id="PTHR11470">
    <property type="entry name" value="KAPPA CASEIN"/>
    <property type="match status" value="1"/>
</dbReference>
<gene>
    <name evidence="10" type="primary">Csn3</name>
</gene>
<dbReference type="GO" id="GO:0007595">
    <property type="term" value="P:lactation"/>
    <property type="evidence" value="ECO:0007669"/>
    <property type="project" value="Ensembl"/>
</dbReference>
<keyword evidence="7" id="KW-0494">Milk protein</keyword>
<feature type="chain" id="PRO_5034280749" description="Kappa-casein" evidence="9">
    <location>
        <begin position="20"/>
        <end position="170"/>
    </location>
</feature>
<dbReference type="InterPro" id="IPR000117">
    <property type="entry name" value="Casein_kappa"/>
</dbReference>
<organism evidence="10 11">
    <name type="scientific">Jaculus jaculus</name>
    <name type="common">Lesser Egyptian jerboa</name>
    <dbReference type="NCBI Taxonomy" id="51337"/>
    <lineage>
        <taxon>Eukaryota</taxon>
        <taxon>Metazoa</taxon>
        <taxon>Chordata</taxon>
        <taxon>Craniata</taxon>
        <taxon>Vertebrata</taxon>
        <taxon>Euteleostomi</taxon>
        <taxon>Mammalia</taxon>
        <taxon>Eutheria</taxon>
        <taxon>Euarchontoglires</taxon>
        <taxon>Glires</taxon>
        <taxon>Rodentia</taxon>
        <taxon>Myomorpha</taxon>
        <taxon>Dipodoidea</taxon>
        <taxon>Dipodidae</taxon>
        <taxon>Dipodinae</taxon>
        <taxon>Jaculus</taxon>
    </lineage>
</organism>
<dbReference type="Ensembl" id="ENSJJAT00000031142.1">
    <property type="protein sequence ID" value="ENSJJAP00000024560.1"/>
    <property type="gene ID" value="ENSJJAG00000023983.1"/>
</dbReference>
<keyword evidence="5" id="KW-0964">Secreted</keyword>
<evidence type="ECO:0000256" key="6">
    <source>
        <dbReference type="ARBA" id="ARBA00022553"/>
    </source>
</evidence>
<evidence type="ECO:0000256" key="9">
    <source>
        <dbReference type="SAM" id="SignalP"/>
    </source>
</evidence>
<keyword evidence="6" id="KW-0597">Phosphoprotein</keyword>
<evidence type="ECO:0000256" key="4">
    <source>
        <dbReference type="ARBA" id="ARBA00017238"/>
    </source>
</evidence>
<dbReference type="AlphaFoldDB" id="A0A8C5LEU1"/>
<evidence type="ECO:0000256" key="1">
    <source>
        <dbReference type="ARBA" id="ARBA00003829"/>
    </source>
</evidence>
<reference evidence="10" key="2">
    <citation type="submission" date="2025-09" db="UniProtKB">
        <authorList>
            <consortium name="Ensembl"/>
        </authorList>
    </citation>
    <scope>IDENTIFICATION</scope>
</reference>
<dbReference type="GeneTree" id="ENSGT00390000009184"/>
<name>A0A8C5LEU1_JACJA</name>
<proteinExistence type="inferred from homology"/>
<dbReference type="PANTHER" id="PTHR11470:SF2">
    <property type="entry name" value="KAPPA-CASEIN"/>
    <property type="match status" value="1"/>
</dbReference>
<evidence type="ECO:0000256" key="8">
    <source>
        <dbReference type="ARBA" id="ARBA00023180"/>
    </source>
</evidence>
<evidence type="ECO:0000313" key="10">
    <source>
        <dbReference type="Ensembl" id="ENSJJAP00000024560.1"/>
    </source>
</evidence>
<feature type="signal peptide" evidence="9">
    <location>
        <begin position="1"/>
        <end position="19"/>
    </location>
</feature>
<keyword evidence="11" id="KW-1185">Reference proteome</keyword>
<dbReference type="Pfam" id="PF00997">
    <property type="entry name" value="Casein_kappa"/>
    <property type="match status" value="1"/>
</dbReference>
<keyword evidence="9" id="KW-0732">Signal</keyword>